<dbReference type="InterPro" id="IPR018967">
    <property type="entry name" value="FeS-contain_CDGSH-typ"/>
</dbReference>
<reference evidence="6 7" key="1">
    <citation type="submission" date="2019-12" db="EMBL/GenBank/DDBJ databases">
        <title>Maritimibacter sp. nov. sp. isolated from sea sand.</title>
        <authorList>
            <person name="Kim J."/>
            <person name="Jeong S.E."/>
            <person name="Jung H.S."/>
            <person name="Jeon C.O."/>
        </authorList>
    </citation>
    <scope>NUCLEOTIDE SEQUENCE [LARGE SCALE GENOMIC DNA]</scope>
    <source>
        <strain evidence="6 7">DP07</strain>
    </source>
</reference>
<evidence type="ECO:0000256" key="3">
    <source>
        <dbReference type="ARBA" id="ARBA00023004"/>
    </source>
</evidence>
<evidence type="ECO:0000256" key="1">
    <source>
        <dbReference type="ARBA" id="ARBA00022714"/>
    </source>
</evidence>
<evidence type="ECO:0000256" key="2">
    <source>
        <dbReference type="ARBA" id="ARBA00022723"/>
    </source>
</evidence>
<proteinExistence type="predicted"/>
<dbReference type="InterPro" id="IPR042216">
    <property type="entry name" value="MitoNEET_CISD"/>
</dbReference>
<dbReference type="RefSeq" id="WP_161352787.1">
    <property type="nucleotide sequence ID" value="NZ_WTUX01000019.1"/>
</dbReference>
<dbReference type="Proteomes" id="UP000467322">
    <property type="component" value="Unassembled WGS sequence"/>
</dbReference>
<evidence type="ECO:0000259" key="5">
    <source>
        <dbReference type="SMART" id="SM00704"/>
    </source>
</evidence>
<dbReference type="InterPro" id="IPR010693">
    <property type="entry name" value="Divergent_4Fe-4S_mono-cluster"/>
</dbReference>
<dbReference type="AlphaFoldDB" id="A0A845M3T2"/>
<dbReference type="Pfam" id="PF09360">
    <property type="entry name" value="zf-CDGSH"/>
    <property type="match status" value="2"/>
</dbReference>
<name>A0A845M3T2_9RHOB</name>
<keyword evidence="3" id="KW-0408">Iron</keyword>
<dbReference type="Pfam" id="PF06902">
    <property type="entry name" value="Fer4_19"/>
    <property type="match status" value="1"/>
</dbReference>
<dbReference type="InterPro" id="IPR052950">
    <property type="entry name" value="CISD"/>
</dbReference>
<dbReference type="PANTHER" id="PTHR46491:SF3">
    <property type="entry name" value="CDGSH IRON-SULFUR DOMAIN-CONTAINING PROTEIN 3, MITOCHONDRIAL"/>
    <property type="match status" value="1"/>
</dbReference>
<dbReference type="GO" id="GO:0046872">
    <property type="term" value="F:metal ion binding"/>
    <property type="evidence" value="ECO:0007669"/>
    <property type="project" value="UniProtKB-KW"/>
</dbReference>
<dbReference type="EMBL" id="WTUX01000019">
    <property type="protein sequence ID" value="MZR14685.1"/>
    <property type="molecule type" value="Genomic_DNA"/>
</dbReference>
<accession>A0A845M3T2</accession>
<protein>
    <submittedName>
        <fullName evidence="6">Iron-binding protein</fullName>
    </submittedName>
</protein>
<dbReference type="SMART" id="SM00704">
    <property type="entry name" value="ZnF_CDGSH"/>
    <property type="match status" value="2"/>
</dbReference>
<organism evidence="6 7">
    <name type="scientific">Maritimibacter harenae</name>
    <dbReference type="NCBI Taxonomy" id="2606218"/>
    <lineage>
        <taxon>Bacteria</taxon>
        <taxon>Pseudomonadati</taxon>
        <taxon>Pseudomonadota</taxon>
        <taxon>Alphaproteobacteria</taxon>
        <taxon>Rhodobacterales</taxon>
        <taxon>Roseobacteraceae</taxon>
        <taxon>Maritimibacter</taxon>
    </lineage>
</organism>
<keyword evidence="7" id="KW-1185">Reference proteome</keyword>
<gene>
    <name evidence="6" type="ORF">GQE99_16820</name>
</gene>
<keyword evidence="1" id="KW-0001">2Fe-2S</keyword>
<feature type="domain" description="Iron-binding zinc finger CDGSH type" evidence="5">
    <location>
        <begin position="172"/>
        <end position="206"/>
    </location>
</feature>
<keyword evidence="4" id="KW-0411">Iron-sulfur</keyword>
<evidence type="ECO:0000256" key="4">
    <source>
        <dbReference type="ARBA" id="ARBA00023014"/>
    </source>
</evidence>
<evidence type="ECO:0000313" key="6">
    <source>
        <dbReference type="EMBL" id="MZR14685.1"/>
    </source>
</evidence>
<dbReference type="SUPFAM" id="SSF54862">
    <property type="entry name" value="4Fe-4S ferredoxins"/>
    <property type="match status" value="1"/>
</dbReference>
<dbReference type="GO" id="GO:0005737">
    <property type="term" value="C:cytoplasm"/>
    <property type="evidence" value="ECO:0007669"/>
    <property type="project" value="UniProtKB-ARBA"/>
</dbReference>
<dbReference type="GO" id="GO:0051537">
    <property type="term" value="F:2 iron, 2 sulfur cluster binding"/>
    <property type="evidence" value="ECO:0007669"/>
    <property type="project" value="UniProtKB-KW"/>
</dbReference>
<evidence type="ECO:0000313" key="7">
    <source>
        <dbReference type="Proteomes" id="UP000467322"/>
    </source>
</evidence>
<keyword evidence="2" id="KW-0479">Metal-binding</keyword>
<dbReference type="PANTHER" id="PTHR46491">
    <property type="entry name" value="CDGSH IRON SULFUR DOMAIN PROTEIN HOMOLOG"/>
    <property type="match status" value="1"/>
</dbReference>
<dbReference type="Gene3D" id="3.40.5.90">
    <property type="entry name" value="CDGSH iron-sulfur domain, mitoNEET-type"/>
    <property type="match status" value="2"/>
</dbReference>
<comment type="caution">
    <text evidence="6">The sequence shown here is derived from an EMBL/GenBank/DDBJ whole genome shotgun (WGS) entry which is preliminary data.</text>
</comment>
<sequence>MSRAKSQDITLYFDSSKCVHARRCVLGAPDVFRPGTPGGWMFPEHARAAEIARVVDSCPSGALSYVRHDGGMGEQVPMVNTVRPWENGPNELRGDIRIGDEDPATRVLLCRCGQSKNKPYCDNSHIDAGFTATGEPLGDPDGETPVGGVMKVKPLPDGPLVITGSVEVIAGSGRRLAAGDRHVLCRCGHSKNKPFCDGSHAEVGFEAP</sequence>
<feature type="domain" description="Iron-binding zinc finger CDGSH type" evidence="5">
    <location>
        <begin position="93"/>
        <end position="131"/>
    </location>
</feature>